<dbReference type="CDD" id="cd00657">
    <property type="entry name" value="Ferritin_like"/>
    <property type="match status" value="1"/>
</dbReference>
<sequence>MLFGILGFDPPRGGLASNTAYGVRAAPKLERRADLDDVAVLNFALTLEHLENAFYSDALAKFDQKAFTDAGLPPFARGRFVEVSEHEKAHVQLLSDALGDAATKPCTYNFPYSDPKSFAALSQILEGVGVSAYTGAASFIENKDYLTVAASILSTEARHAAYVQSAVNKFAGWSGAFDIPLGLNEIFSLAAPFITSCPDSNPNLRVKAFPTLTVVTPNPKPGSKATLKFDSSSDSGDLYMAFFTGLSKKFVKIENKEVTIPSDLLGTVYGVISKSANSTTDDNVVAGVAVLQFNFDSRGHLV</sequence>
<dbReference type="InterPro" id="IPR012347">
    <property type="entry name" value="Ferritin-like"/>
</dbReference>
<proteinExistence type="predicted"/>
<keyword evidence="2" id="KW-1185">Reference proteome</keyword>
<organism evidence="1 2">
    <name type="scientific">Pleurotus eryngii</name>
    <name type="common">Boletus of the steppes</name>
    <dbReference type="NCBI Taxonomy" id="5323"/>
    <lineage>
        <taxon>Eukaryota</taxon>
        <taxon>Fungi</taxon>
        <taxon>Dikarya</taxon>
        <taxon>Basidiomycota</taxon>
        <taxon>Agaricomycotina</taxon>
        <taxon>Agaricomycetes</taxon>
        <taxon>Agaricomycetidae</taxon>
        <taxon>Agaricales</taxon>
        <taxon>Pleurotineae</taxon>
        <taxon>Pleurotaceae</taxon>
        <taxon>Pleurotus</taxon>
    </lineage>
</organism>
<dbReference type="InterPro" id="IPR039254">
    <property type="entry name" value="Rds1"/>
</dbReference>
<accession>A0A9P6A4Z9</accession>
<dbReference type="SUPFAM" id="SSF47240">
    <property type="entry name" value="Ferritin-like"/>
    <property type="match status" value="1"/>
</dbReference>
<dbReference type="Proteomes" id="UP000807025">
    <property type="component" value="Unassembled WGS sequence"/>
</dbReference>
<reference evidence="1" key="1">
    <citation type="submission" date="2020-11" db="EMBL/GenBank/DDBJ databases">
        <authorList>
            <consortium name="DOE Joint Genome Institute"/>
            <person name="Ahrendt S."/>
            <person name="Riley R."/>
            <person name="Andreopoulos W."/>
            <person name="Labutti K."/>
            <person name="Pangilinan J."/>
            <person name="Ruiz-Duenas F.J."/>
            <person name="Barrasa J.M."/>
            <person name="Sanchez-Garcia M."/>
            <person name="Camarero S."/>
            <person name="Miyauchi S."/>
            <person name="Serrano A."/>
            <person name="Linde D."/>
            <person name="Babiker R."/>
            <person name="Drula E."/>
            <person name="Ayuso-Fernandez I."/>
            <person name="Pacheco R."/>
            <person name="Padilla G."/>
            <person name="Ferreira P."/>
            <person name="Barriuso J."/>
            <person name="Kellner H."/>
            <person name="Castanera R."/>
            <person name="Alfaro M."/>
            <person name="Ramirez L."/>
            <person name="Pisabarro A.G."/>
            <person name="Kuo A."/>
            <person name="Tritt A."/>
            <person name="Lipzen A."/>
            <person name="He G."/>
            <person name="Yan M."/>
            <person name="Ng V."/>
            <person name="Cullen D."/>
            <person name="Martin F."/>
            <person name="Rosso M.-N."/>
            <person name="Henrissat B."/>
            <person name="Hibbett D."/>
            <person name="Martinez A.T."/>
            <person name="Grigoriev I.V."/>
        </authorList>
    </citation>
    <scope>NUCLEOTIDE SEQUENCE</scope>
    <source>
        <strain evidence="1">ATCC 90797</strain>
    </source>
</reference>
<comment type="caution">
    <text evidence="1">The sequence shown here is derived from an EMBL/GenBank/DDBJ whole genome shotgun (WGS) entry which is preliminary data.</text>
</comment>
<dbReference type="InterPro" id="IPR009078">
    <property type="entry name" value="Ferritin-like_SF"/>
</dbReference>
<evidence type="ECO:0000313" key="2">
    <source>
        <dbReference type="Proteomes" id="UP000807025"/>
    </source>
</evidence>
<evidence type="ECO:0000313" key="1">
    <source>
        <dbReference type="EMBL" id="KAF9497879.1"/>
    </source>
</evidence>
<name>A0A9P6A4Z9_PLEER</name>
<dbReference type="EMBL" id="MU154541">
    <property type="protein sequence ID" value="KAF9497879.1"/>
    <property type="molecule type" value="Genomic_DNA"/>
</dbReference>
<dbReference type="OrthoDB" id="1001765at2759"/>
<dbReference type="PANTHER" id="PTHR38705">
    <property type="entry name" value="PROTEIN RDS1"/>
    <property type="match status" value="1"/>
</dbReference>
<dbReference type="Gene3D" id="1.20.1260.10">
    <property type="match status" value="1"/>
</dbReference>
<protein>
    <submittedName>
        <fullName evidence="1">Uncharacterized protein</fullName>
    </submittedName>
</protein>
<dbReference type="Pfam" id="PF13668">
    <property type="entry name" value="Ferritin_2"/>
    <property type="match status" value="1"/>
</dbReference>
<dbReference type="PANTHER" id="PTHR38705:SF1">
    <property type="entry name" value="PROTEIN RDS1"/>
    <property type="match status" value="1"/>
</dbReference>
<gene>
    <name evidence="1" type="ORF">BDN71DRAFT_1413620</name>
</gene>
<dbReference type="AlphaFoldDB" id="A0A9P6A4Z9"/>